<proteinExistence type="predicted"/>
<dbReference type="Proteomes" id="UP001150062">
    <property type="component" value="Unassembled WGS sequence"/>
</dbReference>
<feature type="region of interest" description="Disordered" evidence="1">
    <location>
        <begin position="157"/>
        <end position="181"/>
    </location>
</feature>
<name>A0AAV7YKH7_9EUKA</name>
<reference evidence="3" key="1">
    <citation type="submission" date="2022-08" db="EMBL/GenBank/DDBJ databases">
        <title>Novel sulfate-reducing endosymbionts in the free-living metamonad Anaeramoeba.</title>
        <authorList>
            <person name="Jerlstrom-Hultqvist J."/>
            <person name="Cepicka I."/>
            <person name="Gallot-Lavallee L."/>
            <person name="Salas-Leiva D."/>
            <person name="Curtis B.A."/>
            <person name="Zahonova K."/>
            <person name="Pipaliya S."/>
            <person name="Dacks J."/>
            <person name="Roger A.J."/>
        </authorList>
    </citation>
    <scope>NUCLEOTIDE SEQUENCE</scope>
    <source>
        <strain evidence="3">Schooner1</strain>
    </source>
</reference>
<dbReference type="EMBL" id="JANTQA010000057">
    <property type="protein sequence ID" value="KAJ3429199.1"/>
    <property type="molecule type" value="Genomic_DNA"/>
</dbReference>
<dbReference type="Proteomes" id="UP001146793">
    <property type="component" value="Unassembled WGS sequence"/>
</dbReference>
<accession>A0AAV7YKH7</accession>
<gene>
    <name evidence="2" type="ORF">M0812_24542</name>
    <name evidence="3" type="ORF">M0813_10886</name>
</gene>
<evidence type="ECO:0000313" key="5">
    <source>
        <dbReference type="Proteomes" id="UP001150062"/>
    </source>
</evidence>
<dbReference type="EMBL" id="JAOAOG010000343">
    <property type="protein sequence ID" value="KAJ6226457.1"/>
    <property type="molecule type" value="Genomic_DNA"/>
</dbReference>
<evidence type="ECO:0000313" key="3">
    <source>
        <dbReference type="EMBL" id="KAJ6226457.1"/>
    </source>
</evidence>
<sequence>MGNKKTKKGKGYSLELPDTPTIRRKGSKSWTLRCKKDPFLIIPRQVVLTLRPQNFSFYTVKGTLVKTYSYYNLEAWGSKENNLFLKISKKMIVLKFTNPEIIDNEIDIYVNQIYVDLDRVKQEKKEMEQVKDEFGIPIDEETGMPLRLKNEAMQIMLEKDKETNKKEKEQEQTHNKKEKEK</sequence>
<keyword evidence="5" id="KW-1185">Reference proteome</keyword>
<evidence type="ECO:0000313" key="4">
    <source>
        <dbReference type="Proteomes" id="UP001146793"/>
    </source>
</evidence>
<evidence type="ECO:0000313" key="2">
    <source>
        <dbReference type="EMBL" id="KAJ3429199.1"/>
    </source>
</evidence>
<dbReference type="AlphaFoldDB" id="A0AAV7YKH7"/>
<reference evidence="2" key="2">
    <citation type="submission" date="2022-08" db="EMBL/GenBank/DDBJ databases">
        <title>Novel sulphate-reducing endosymbionts in the free-living metamonad Anaeramoeba.</title>
        <authorList>
            <person name="Jerlstrom-Hultqvist J."/>
            <person name="Cepicka I."/>
            <person name="Gallot-Lavallee L."/>
            <person name="Salas-Leiva D."/>
            <person name="Curtis B.A."/>
            <person name="Zahonova K."/>
            <person name="Pipaliya S."/>
            <person name="Dacks J."/>
            <person name="Roger A.J."/>
        </authorList>
    </citation>
    <scope>NUCLEOTIDE SEQUENCE</scope>
    <source>
        <strain evidence="2">Busselton2</strain>
    </source>
</reference>
<protein>
    <submittedName>
        <fullName evidence="2">Uncharacterized protein</fullName>
    </submittedName>
</protein>
<organism evidence="2 4">
    <name type="scientific">Anaeramoeba flamelloides</name>
    <dbReference type="NCBI Taxonomy" id="1746091"/>
    <lineage>
        <taxon>Eukaryota</taxon>
        <taxon>Metamonada</taxon>
        <taxon>Anaeramoebidae</taxon>
        <taxon>Anaeramoeba</taxon>
    </lineage>
</organism>
<comment type="caution">
    <text evidence="2">The sequence shown here is derived from an EMBL/GenBank/DDBJ whole genome shotgun (WGS) entry which is preliminary data.</text>
</comment>
<evidence type="ECO:0000256" key="1">
    <source>
        <dbReference type="SAM" id="MobiDB-lite"/>
    </source>
</evidence>